<dbReference type="GO" id="GO:0046656">
    <property type="term" value="P:folic acid biosynthetic process"/>
    <property type="evidence" value="ECO:0007669"/>
    <property type="project" value="UniProtKB-KW"/>
</dbReference>
<dbReference type="Pfam" id="PF00809">
    <property type="entry name" value="Pterin_bind"/>
    <property type="match status" value="1"/>
</dbReference>
<comment type="similarity">
    <text evidence="4 13">Belongs to the DHPS family.</text>
</comment>
<dbReference type="PROSITE" id="PS00793">
    <property type="entry name" value="DHPS_2"/>
    <property type="match status" value="1"/>
</dbReference>
<evidence type="ECO:0000256" key="9">
    <source>
        <dbReference type="ARBA" id="ARBA00022842"/>
    </source>
</evidence>
<dbReference type="InterPro" id="IPR045031">
    <property type="entry name" value="DHP_synth-like"/>
</dbReference>
<dbReference type="PROSITE" id="PS50972">
    <property type="entry name" value="PTERIN_BINDING"/>
    <property type="match status" value="1"/>
</dbReference>
<dbReference type="AlphaFoldDB" id="A0A1M6H692"/>
<comment type="function">
    <text evidence="12 13">Catalyzes the condensation of para-aminobenzoate (pABA) with 6-hydroxymethyl-7,8-dihydropterin diphosphate (DHPt-PP) to form 7,8-dihydropteroate (H2Pte), the immediate precursor of folate derivatives.</text>
</comment>
<evidence type="ECO:0000256" key="13">
    <source>
        <dbReference type="RuleBase" id="RU361205"/>
    </source>
</evidence>
<evidence type="ECO:0000256" key="5">
    <source>
        <dbReference type="ARBA" id="ARBA00012458"/>
    </source>
</evidence>
<dbReference type="CDD" id="cd00739">
    <property type="entry name" value="DHPS"/>
    <property type="match status" value="1"/>
</dbReference>
<evidence type="ECO:0000256" key="7">
    <source>
        <dbReference type="ARBA" id="ARBA00022679"/>
    </source>
</evidence>
<dbReference type="OrthoDB" id="9811744at2"/>
<evidence type="ECO:0000256" key="11">
    <source>
        <dbReference type="ARBA" id="ARBA00030193"/>
    </source>
</evidence>
<dbReference type="PANTHER" id="PTHR20941">
    <property type="entry name" value="FOLATE SYNTHESIS PROTEINS"/>
    <property type="match status" value="1"/>
</dbReference>
<keyword evidence="8 13" id="KW-0479">Metal-binding</keyword>
<comment type="cofactor">
    <cofactor evidence="2 13">
        <name>Mg(2+)</name>
        <dbReference type="ChEBI" id="CHEBI:18420"/>
    </cofactor>
</comment>
<proteinExistence type="inferred from homology"/>
<dbReference type="EC" id="2.5.1.15" evidence="5 13"/>
<keyword evidence="16" id="KW-1185">Reference proteome</keyword>
<reference evidence="16" key="1">
    <citation type="submission" date="2016-11" db="EMBL/GenBank/DDBJ databases">
        <authorList>
            <person name="Varghese N."/>
            <person name="Submissions S."/>
        </authorList>
    </citation>
    <scope>NUCLEOTIDE SEQUENCE [LARGE SCALE GENOMIC DNA]</scope>
    <source>
        <strain evidence="16">DSM 17957</strain>
    </source>
</reference>
<dbReference type="PROSITE" id="PS00792">
    <property type="entry name" value="DHPS_1"/>
    <property type="match status" value="1"/>
</dbReference>
<dbReference type="FunFam" id="3.20.20.20:FF:000006">
    <property type="entry name" value="Dihydropteroate synthase"/>
    <property type="match status" value="1"/>
</dbReference>
<evidence type="ECO:0000256" key="12">
    <source>
        <dbReference type="ARBA" id="ARBA00053449"/>
    </source>
</evidence>
<dbReference type="NCBIfam" id="TIGR01496">
    <property type="entry name" value="DHPS"/>
    <property type="match status" value="1"/>
</dbReference>
<evidence type="ECO:0000256" key="2">
    <source>
        <dbReference type="ARBA" id="ARBA00001946"/>
    </source>
</evidence>
<gene>
    <name evidence="15" type="ORF">SAMN02745975_01457</name>
</gene>
<dbReference type="InterPro" id="IPR000489">
    <property type="entry name" value="Pterin-binding_dom"/>
</dbReference>
<keyword evidence="7 13" id="KW-0808">Transferase</keyword>
<comment type="pathway">
    <text evidence="3 13">Cofactor biosynthesis; tetrahydrofolate biosynthesis; 7,8-dihydrofolate from 2-amino-4-hydroxy-6-hydroxymethyl-7,8-dihydropteridine diphosphate and 4-aminobenzoate: step 1/2.</text>
</comment>
<evidence type="ECO:0000256" key="3">
    <source>
        <dbReference type="ARBA" id="ARBA00004763"/>
    </source>
</evidence>
<evidence type="ECO:0000256" key="8">
    <source>
        <dbReference type="ARBA" id="ARBA00022723"/>
    </source>
</evidence>
<evidence type="ECO:0000256" key="4">
    <source>
        <dbReference type="ARBA" id="ARBA00009503"/>
    </source>
</evidence>
<evidence type="ECO:0000259" key="14">
    <source>
        <dbReference type="PROSITE" id="PS50972"/>
    </source>
</evidence>
<dbReference type="InterPro" id="IPR011005">
    <property type="entry name" value="Dihydropteroate_synth-like_sf"/>
</dbReference>
<dbReference type="Proteomes" id="UP000184536">
    <property type="component" value="Unassembled WGS sequence"/>
</dbReference>
<evidence type="ECO:0000256" key="1">
    <source>
        <dbReference type="ARBA" id="ARBA00000012"/>
    </source>
</evidence>
<name>A0A1M6H692_9FIRM</name>
<dbReference type="RefSeq" id="WP_110940715.1">
    <property type="nucleotide sequence ID" value="NZ_FQZV01000016.1"/>
</dbReference>
<feature type="domain" description="Pterin-binding" evidence="14">
    <location>
        <begin position="27"/>
        <end position="274"/>
    </location>
</feature>
<protein>
    <recommendedName>
        <fullName evidence="6 13">Dihydropteroate synthase</fullName>
        <shortName evidence="13">DHPS</shortName>
        <ecNumber evidence="5 13">2.5.1.15</ecNumber>
    </recommendedName>
    <alternativeName>
        <fullName evidence="11 13">Dihydropteroate pyrophosphorylase</fullName>
    </alternativeName>
</protein>
<keyword evidence="10 13" id="KW-0289">Folate biosynthesis</keyword>
<dbReference type="UniPathway" id="UPA00077">
    <property type="reaction ID" value="UER00156"/>
</dbReference>
<dbReference type="GO" id="GO:0005829">
    <property type="term" value="C:cytosol"/>
    <property type="evidence" value="ECO:0007669"/>
    <property type="project" value="TreeGrafter"/>
</dbReference>
<dbReference type="PANTHER" id="PTHR20941:SF1">
    <property type="entry name" value="FOLIC ACID SYNTHESIS PROTEIN FOL1"/>
    <property type="match status" value="1"/>
</dbReference>
<comment type="catalytic activity">
    <reaction evidence="1">
        <text>(7,8-dihydropterin-6-yl)methyl diphosphate + 4-aminobenzoate = 7,8-dihydropteroate + diphosphate</text>
        <dbReference type="Rhea" id="RHEA:19949"/>
        <dbReference type="ChEBI" id="CHEBI:17836"/>
        <dbReference type="ChEBI" id="CHEBI:17839"/>
        <dbReference type="ChEBI" id="CHEBI:33019"/>
        <dbReference type="ChEBI" id="CHEBI:72950"/>
        <dbReference type="EC" id="2.5.1.15"/>
    </reaction>
</comment>
<dbReference type="GO" id="GO:0046654">
    <property type="term" value="P:tetrahydrofolate biosynthetic process"/>
    <property type="evidence" value="ECO:0007669"/>
    <property type="project" value="UniProtKB-UniPathway"/>
</dbReference>
<evidence type="ECO:0000313" key="16">
    <source>
        <dbReference type="Proteomes" id="UP000184536"/>
    </source>
</evidence>
<evidence type="ECO:0000256" key="10">
    <source>
        <dbReference type="ARBA" id="ARBA00022909"/>
    </source>
</evidence>
<accession>A0A1M6H692</accession>
<organism evidence="15 16">
    <name type="scientific">Geosporobacter subterraneus DSM 17957</name>
    <dbReference type="NCBI Taxonomy" id="1121919"/>
    <lineage>
        <taxon>Bacteria</taxon>
        <taxon>Bacillati</taxon>
        <taxon>Bacillota</taxon>
        <taxon>Clostridia</taxon>
        <taxon>Peptostreptococcales</taxon>
        <taxon>Thermotaleaceae</taxon>
        <taxon>Geosporobacter</taxon>
    </lineage>
</organism>
<dbReference type="SUPFAM" id="SSF51717">
    <property type="entry name" value="Dihydropteroate synthetase-like"/>
    <property type="match status" value="1"/>
</dbReference>
<evidence type="ECO:0000256" key="6">
    <source>
        <dbReference type="ARBA" id="ARBA00016919"/>
    </source>
</evidence>
<dbReference type="STRING" id="1121919.SAMN02745975_01457"/>
<dbReference type="Gene3D" id="3.20.20.20">
    <property type="entry name" value="Dihydropteroate synthase-like"/>
    <property type="match status" value="1"/>
</dbReference>
<dbReference type="GO" id="GO:0004156">
    <property type="term" value="F:dihydropteroate synthase activity"/>
    <property type="evidence" value="ECO:0007669"/>
    <property type="project" value="UniProtKB-EC"/>
</dbReference>
<sequence>MRGIHRDFNRNVEIQCGNQAFQFGSRTYIMGILNVTPDSFSDGGSFAEIEKAVVHAVDMVAQGAHIIDIGGESTRPGAAEVSAEEELNRVLPVVKRLVQTVQAPISIDTYKAEVAEQLLNAGAHMINDVWGLQRDPDIAGVIAKYGVPVVVMHNQRGTEYSTDIIEEIKRFLKKSIDIALKAGIKKEHIILDPGIGFGKTPEQNMHVMARLDELNDLGYPWLLGTSRKSMIGKILDLPPVERVEGTIATSVMGIMQGADILRVHDVKENLRAAQVTDAIVRGTYHG</sequence>
<dbReference type="InterPro" id="IPR006390">
    <property type="entry name" value="DHP_synth_dom"/>
</dbReference>
<dbReference type="EMBL" id="FQZV01000016">
    <property type="protein sequence ID" value="SHJ17741.1"/>
    <property type="molecule type" value="Genomic_DNA"/>
</dbReference>
<evidence type="ECO:0000313" key="15">
    <source>
        <dbReference type="EMBL" id="SHJ17741.1"/>
    </source>
</evidence>
<keyword evidence="9 13" id="KW-0460">Magnesium</keyword>
<dbReference type="GO" id="GO:0046872">
    <property type="term" value="F:metal ion binding"/>
    <property type="evidence" value="ECO:0007669"/>
    <property type="project" value="UniProtKB-KW"/>
</dbReference>